<dbReference type="AlphaFoldDB" id="A0A8H4C8K6"/>
<reference evidence="1" key="2">
    <citation type="submission" date="2020-03" db="EMBL/GenBank/DDBJ databases">
        <authorList>
            <person name="Fu F.-F."/>
            <person name="Chen J."/>
        </authorList>
    </citation>
    <scope>NUCLEOTIDE SEQUENCE</scope>
    <source>
        <strain evidence="1">Lc1</strain>
    </source>
</reference>
<dbReference type="RefSeq" id="XP_045258316.1">
    <property type="nucleotide sequence ID" value="XM_045415143.1"/>
</dbReference>
<sequence length="182" mass="20505">MSYTTKVSLVPPQPQQECKSFENLTDQLPADLNIKLRVNCRELSLLNNHRQIWSYLVLIALVGAKRPLTIGLSRLSVLAARRVFLQVGSSHFRSTKDRGKSRRARLKTFNISAFKWMADLRINDYWFATMKTVLATLEALPLDETGTAAARTSTTQDVVEAIFFTGNGDRRVAGLLDILYAM</sequence>
<evidence type="ECO:0000313" key="2">
    <source>
        <dbReference type="Proteomes" id="UP000613401"/>
    </source>
</evidence>
<dbReference type="EMBL" id="WVTB01000086">
    <property type="protein sequence ID" value="KAF3799156.1"/>
    <property type="molecule type" value="Genomic_DNA"/>
</dbReference>
<accession>A0A8H4C8K6</accession>
<name>A0A8H4C8K6_COLGL</name>
<proteinExistence type="predicted"/>
<evidence type="ECO:0000313" key="1">
    <source>
        <dbReference type="EMBL" id="KAF3799156.1"/>
    </source>
</evidence>
<gene>
    <name evidence="1" type="ORF">GCG54_00015344</name>
</gene>
<organism evidence="1 2">
    <name type="scientific">Colletotrichum gloeosporioides</name>
    <name type="common">Anthracnose fungus</name>
    <name type="synonym">Glomerella cingulata</name>
    <dbReference type="NCBI Taxonomy" id="474922"/>
    <lineage>
        <taxon>Eukaryota</taxon>
        <taxon>Fungi</taxon>
        <taxon>Dikarya</taxon>
        <taxon>Ascomycota</taxon>
        <taxon>Pezizomycotina</taxon>
        <taxon>Sordariomycetes</taxon>
        <taxon>Hypocreomycetidae</taxon>
        <taxon>Glomerellales</taxon>
        <taxon>Glomerellaceae</taxon>
        <taxon>Colletotrichum</taxon>
        <taxon>Colletotrichum gloeosporioides species complex</taxon>
    </lineage>
</organism>
<comment type="caution">
    <text evidence="1">The sequence shown here is derived from an EMBL/GenBank/DDBJ whole genome shotgun (WGS) entry which is preliminary data.</text>
</comment>
<dbReference type="Proteomes" id="UP000613401">
    <property type="component" value="Unassembled WGS sequence"/>
</dbReference>
<keyword evidence="2" id="KW-1185">Reference proteome</keyword>
<dbReference type="GeneID" id="69022448"/>
<reference evidence="1" key="1">
    <citation type="journal article" date="2020" name="Phytopathology">
        <title>Genome sequence and comparative analysis of Colletotrichum gloeosporioides isolated from Liriodendron leaves.</title>
        <authorList>
            <person name="Fu F.F."/>
            <person name="Hao Z."/>
            <person name="Wang P."/>
            <person name="Lu Y."/>
            <person name="Xue L.J."/>
            <person name="Wei G."/>
            <person name="Tian Y."/>
            <person name="Baishi H."/>
            <person name="Xu H."/>
            <person name="Shi J."/>
            <person name="Cheng T."/>
            <person name="Wang G."/>
            <person name="Yi Y."/>
            <person name="Chen J."/>
        </authorList>
    </citation>
    <scope>NUCLEOTIDE SEQUENCE</scope>
    <source>
        <strain evidence="1">Lc1</strain>
    </source>
</reference>
<protein>
    <submittedName>
        <fullName evidence="1">Uncharacterized protein</fullName>
    </submittedName>
</protein>